<dbReference type="InterPro" id="IPR002885">
    <property type="entry name" value="PPR_rpt"/>
</dbReference>
<feature type="repeat" description="PPR" evidence="3">
    <location>
        <begin position="279"/>
        <end position="313"/>
    </location>
</feature>
<feature type="repeat" description="PPR" evidence="3">
    <location>
        <begin position="891"/>
        <end position="925"/>
    </location>
</feature>
<dbReference type="Pfam" id="PF12854">
    <property type="entry name" value="PPR_1"/>
    <property type="match status" value="1"/>
</dbReference>
<dbReference type="PANTHER" id="PTHR47938">
    <property type="entry name" value="RESPIRATORY COMPLEX I CHAPERONE (CIA84), PUTATIVE (AFU_ORTHOLOGUE AFUA_2G06020)-RELATED"/>
    <property type="match status" value="1"/>
</dbReference>
<dbReference type="InParanoid" id="A0A200Q9W7"/>
<feature type="repeat" description="PPR" evidence="3">
    <location>
        <begin position="453"/>
        <end position="487"/>
    </location>
</feature>
<evidence type="ECO:0000256" key="3">
    <source>
        <dbReference type="PROSITE-ProRule" id="PRU00708"/>
    </source>
</evidence>
<gene>
    <name evidence="4" type="ORF">BVC80_1289g122</name>
</gene>
<dbReference type="PROSITE" id="PS51375">
    <property type="entry name" value="PPR"/>
    <property type="match status" value="15"/>
</dbReference>
<dbReference type="InterPro" id="IPR011990">
    <property type="entry name" value="TPR-like_helical_dom_sf"/>
</dbReference>
<feature type="repeat" description="PPR" evidence="3">
    <location>
        <begin position="961"/>
        <end position="995"/>
    </location>
</feature>
<feature type="repeat" description="PPR" evidence="3">
    <location>
        <begin position="523"/>
        <end position="557"/>
    </location>
</feature>
<feature type="repeat" description="PPR" evidence="3">
    <location>
        <begin position="785"/>
        <end position="821"/>
    </location>
</feature>
<dbReference type="EMBL" id="MVGT01002634">
    <property type="protein sequence ID" value="OVA07197.1"/>
    <property type="molecule type" value="Genomic_DNA"/>
</dbReference>
<dbReference type="FunCoup" id="A0A200Q9W7">
    <property type="interactions" value="350"/>
</dbReference>
<evidence type="ECO:0000256" key="2">
    <source>
        <dbReference type="ARBA" id="ARBA00022737"/>
    </source>
</evidence>
<dbReference type="Gene3D" id="1.25.40.10">
    <property type="entry name" value="Tetratricopeptide repeat domain"/>
    <property type="match status" value="7"/>
</dbReference>
<feature type="repeat" description="PPR" evidence="3">
    <location>
        <begin position="750"/>
        <end position="784"/>
    </location>
</feature>
<dbReference type="STRING" id="56857.A0A200Q9W7"/>
<feature type="repeat" description="PPR" evidence="3">
    <location>
        <begin position="244"/>
        <end position="278"/>
    </location>
</feature>
<feature type="repeat" description="PPR" evidence="3">
    <location>
        <begin position="349"/>
        <end position="383"/>
    </location>
</feature>
<evidence type="ECO:0000256" key="1">
    <source>
        <dbReference type="ARBA" id="ARBA00007626"/>
    </source>
</evidence>
<dbReference type="SUPFAM" id="SSF48452">
    <property type="entry name" value="TPR-like"/>
    <property type="match status" value="1"/>
</dbReference>
<proteinExistence type="inferred from homology"/>
<reference evidence="4 5" key="1">
    <citation type="journal article" date="2017" name="Mol. Plant">
        <title>The Genome of Medicinal Plant Macleaya cordata Provides New Insights into Benzylisoquinoline Alkaloids Metabolism.</title>
        <authorList>
            <person name="Liu X."/>
            <person name="Liu Y."/>
            <person name="Huang P."/>
            <person name="Ma Y."/>
            <person name="Qing Z."/>
            <person name="Tang Q."/>
            <person name="Cao H."/>
            <person name="Cheng P."/>
            <person name="Zheng Y."/>
            <person name="Yuan Z."/>
            <person name="Zhou Y."/>
            <person name="Liu J."/>
            <person name="Tang Z."/>
            <person name="Zhuo Y."/>
            <person name="Zhang Y."/>
            <person name="Yu L."/>
            <person name="Huang J."/>
            <person name="Yang P."/>
            <person name="Peng Q."/>
            <person name="Zhang J."/>
            <person name="Jiang W."/>
            <person name="Zhang Z."/>
            <person name="Lin K."/>
            <person name="Ro D.K."/>
            <person name="Chen X."/>
            <person name="Xiong X."/>
            <person name="Shang Y."/>
            <person name="Huang S."/>
            <person name="Zeng J."/>
        </authorList>
    </citation>
    <scope>NUCLEOTIDE SEQUENCE [LARGE SCALE GENOMIC DNA]</scope>
    <source>
        <strain evidence="5">cv. BLH2017</strain>
        <tissue evidence="4">Root</tissue>
    </source>
</reference>
<comment type="similarity">
    <text evidence="1">Belongs to the PPR family. P subfamily.</text>
</comment>
<dbReference type="AlphaFoldDB" id="A0A200Q9W7"/>
<organism evidence="4 5">
    <name type="scientific">Macleaya cordata</name>
    <name type="common">Five-seeded plume-poppy</name>
    <name type="synonym">Bocconia cordata</name>
    <dbReference type="NCBI Taxonomy" id="56857"/>
    <lineage>
        <taxon>Eukaryota</taxon>
        <taxon>Viridiplantae</taxon>
        <taxon>Streptophyta</taxon>
        <taxon>Embryophyta</taxon>
        <taxon>Tracheophyta</taxon>
        <taxon>Spermatophyta</taxon>
        <taxon>Magnoliopsida</taxon>
        <taxon>Ranunculales</taxon>
        <taxon>Papaveraceae</taxon>
        <taxon>Papaveroideae</taxon>
        <taxon>Macleaya</taxon>
    </lineage>
</organism>
<dbReference type="Proteomes" id="UP000195402">
    <property type="component" value="Unassembled WGS sequence"/>
</dbReference>
<name>A0A200Q9W7_MACCD</name>
<dbReference type="OMA" id="ETYSMFM"/>
<evidence type="ECO:0000313" key="5">
    <source>
        <dbReference type="Proteomes" id="UP000195402"/>
    </source>
</evidence>
<dbReference type="Pfam" id="PF13041">
    <property type="entry name" value="PPR_2"/>
    <property type="match status" value="6"/>
</dbReference>
<protein>
    <submittedName>
        <fullName evidence="4">Pentatricopeptide repeat</fullName>
    </submittedName>
</protein>
<feature type="repeat" description="PPR" evidence="3">
    <location>
        <begin position="488"/>
        <end position="522"/>
    </location>
</feature>
<feature type="repeat" description="PPR" evidence="3">
    <location>
        <begin position="996"/>
        <end position="1030"/>
    </location>
</feature>
<feature type="repeat" description="PPR" evidence="3">
    <location>
        <begin position="926"/>
        <end position="960"/>
    </location>
</feature>
<dbReference type="Pfam" id="PF01535">
    <property type="entry name" value="PPR"/>
    <property type="match status" value="4"/>
</dbReference>
<feature type="repeat" description="PPR" evidence="3">
    <location>
        <begin position="384"/>
        <end position="414"/>
    </location>
</feature>
<dbReference type="PANTHER" id="PTHR47938:SF47">
    <property type="entry name" value="ADR149WP"/>
    <property type="match status" value="1"/>
</dbReference>
<dbReference type="OrthoDB" id="185373at2759"/>
<sequence length="1069" mass="121832">MRYLYKLRYLDSIPPKNSFKFQYSNSQIFKAPIHSKSSKIHSSKGEIQDTQIQKTQAETKNLVSIFTNITEIIGTHNLISESTESCGISISQDTHVENSKLKEEPRLGRLSVCKIDNESTGVENAEKSILEETQLGDSLVNDVSPIVHKITEIIRAENTTLSIEERLENSGFLFDSNIVDKVLKRCFKVGHLALRFFNWVKLQNGYHHTTDTYNTMLYIAGEAKEFGLVEKLVEEMEMESCPKDIKTWTILISSYGKANLIGKALLVFEKMRKSGCEPDGRTYKLIIGALCTAGKAEIAMEFYKEMVSKNIEVDMNLYKLLLNCLSGSGDLPVVRLVGDDMINISQIPEQKVYSCILRCFCISGRIAEAIELLHELKSKKITLDPVNFDILVKGLCSTGRIADALEIVEIMKQNHFVDGKVYGSVINGYLKRGEISEAFEMFSRMKESGHFPTLSTYTELMQHLFRLNEYERACKLYEEMMGNGVEPDIVAITALIAGHVQHNHVSKALDVFEGMKEKGIKATQKSYSVFIKELCKVARTDEALKLLNEMRDSKMNIRDEIFHLVISSSEKKGEMESANKVKRIWRSSKLCTQESELVCLPTNQSLGIETNAVVDECEPTEFNHSLKPNQVHPVRADVCLVQPLSKVYSDHDFQEICKILSSSMDWSSMQEVLEKCKIQFTPELVLDVLRSWQQYGRASLTFFSWVGQRSGYSHTTETYNMAIKISGCAKDFKHMRNLHNEMRRKGCLITSETWTIMIMQYGRAGLTEIALKKFEEMKTDGCKPNGNTYKYLLIFLCGKKGRKVDEAIKIFHDMIQAGYKPDKELAEIYLNCLCEVGKVSDARKCIEYLCKSGFTVPLSYSLVIRALCRAGRLEEALALVDEIGDERSTLDQYVYGSLVHGLLRGGRIDEALVKVQRMKEGGINPTVHVYTSLISHFFKEKQIEKALEIFRKMREEGCEPTIVTYSALIHGYMNMEMVIDAWNIFRRMKLKGPFPDFKTYSMFITCLCKIGRSEEALQLIYEMLDSGIFPSTVNFRTVYYGLNREGKNDLAHTVLQKKWELMNKRKFSS</sequence>
<evidence type="ECO:0000313" key="4">
    <source>
        <dbReference type="EMBL" id="OVA07197.1"/>
    </source>
</evidence>
<keyword evidence="5" id="KW-1185">Reference proteome</keyword>
<feature type="repeat" description="PPR" evidence="3">
    <location>
        <begin position="418"/>
        <end position="452"/>
    </location>
</feature>
<dbReference type="SUPFAM" id="SSF81901">
    <property type="entry name" value="HCP-like"/>
    <property type="match status" value="1"/>
</dbReference>
<comment type="caution">
    <text evidence="4">The sequence shown here is derived from an EMBL/GenBank/DDBJ whole genome shotgun (WGS) entry which is preliminary data.</text>
</comment>
<dbReference type="NCBIfam" id="TIGR00756">
    <property type="entry name" value="PPR"/>
    <property type="match status" value="15"/>
</dbReference>
<dbReference type="GO" id="GO:0003729">
    <property type="term" value="F:mRNA binding"/>
    <property type="evidence" value="ECO:0007669"/>
    <property type="project" value="TreeGrafter"/>
</dbReference>
<accession>A0A200Q9W7</accession>
<feature type="repeat" description="PPR" evidence="3">
    <location>
        <begin position="856"/>
        <end position="890"/>
    </location>
</feature>
<keyword evidence="2" id="KW-0677">Repeat</keyword>